<dbReference type="PANTHER" id="PTHR30485:SF2">
    <property type="entry name" value="BLL0597 PROTEIN"/>
    <property type="match status" value="1"/>
</dbReference>
<reference evidence="8 9" key="1">
    <citation type="submission" date="2023-03" db="EMBL/GenBank/DDBJ databases">
        <title>NovoSphingobium album sp. nov. isolated from polycyclic aromatic hydrocarbons- and heavy-metal polluted soil.</title>
        <authorList>
            <person name="Liu Z."/>
            <person name="Wang K."/>
        </authorList>
    </citation>
    <scope>NUCLEOTIDE SEQUENCE [LARGE SCALE GENOMIC DNA]</scope>
    <source>
        <strain evidence="8 9">H3SJ31-1</strain>
    </source>
</reference>
<name>A0ABT5WWD6_9SPHN</name>
<evidence type="ECO:0000256" key="4">
    <source>
        <dbReference type="ARBA" id="ARBA00022989"/>
    </source>
</evidence>
<feature type="domain" description="Cytochrome b561 bacterial/Ni-hydrogenase" evidence="7">
    <location>
        <begin position="12"/>
        <end position="170"/>
    </location>
</feature>
<dbReference type="SUPFAM" id="SSF81342">
    <property type="entry name" value="Transmembrane di-heme cytochromes"/>
    <property type="match status" value="1"/>
</dbReference>
<feature type="transmembrane region" description="Helical" evidence="6">
    <location>
        <begin position="188"/>
        <end position="208"/>
    </location>
</feature>
<proteinExistence type="predicted"/>
<dbReference type="Gene3D" id="1.20.950.20">
    <property type="entry name" value="Transmembrane di-heme cytochromes, Chain C"/>
    <property type="match status" value="1"/>
</dbReference>
<sequence>MAHPDRAETFKVWDAPLRLFHWLLVAAITIAFLSSEGDSPIATWHMVAGWSAAVLIAFRLVWGLIGGEHARFADFVRPSAIASHLRELLVGRTERAIGHNPLGGIAVIALLGLTGVVLWSGITVAADRMDEDLHEVLAYGLLVLIGIHVGAVLLMSLLTRENLVRAMIGGRKKRDLHPGARDARAPGVFAMLLGLVAIVLTSLAILRAEPTAFSHQHREAHHGAHDERD</sequence>
<feature type="transmembrane region" description="Helical" evidence="6">
    <location>
        <begin position="136"/>
        <end position="158"/>
    </location>
</feature>
<dbReference type="PANTHER" id="PTHR30485">
    <property type="entry name" value="NI/FE-HYDROGENASE 1 B-TYPE CYTOCHROME SUBUNIT"/>
    <property type="match status" value="1"/>
</dbReference>
<dbReference type="Proteomes" id="UP001216253">
    <property type="component" value="Unassembled WGS sequence"/>
</dbReference>
<protein>
    <submittedName>
        <fullName evidence="8">Cytochrome b/b6 domain-containing protein</fullName>
    </submittedName>
</protein>
<evidence type="ECO:0000313" key="8">
    <source>
        <dbReference type="EMBL" id="MDE8654226.1"/>
    </source>
</evidence>
<evidence type="ECO:0000259" key="7">
    <source>
        <dbReference type="Pfam" id="PF01292"/>
    </source>
</evidence>
<dbReference type="EMBL" id="JARESE010000076">
    <property type="protein sequence ID" value="MDE8654226.1"/>
    <property type="molecule type" value="Genomic_DNA"/>
</dbReference>
<feature type="transmembrane region" description="Helical" evidence="6">
    <location>
        <begin position="102"/>
        <end position="124"/>
    </location>
</feature>
<dbReference type="InterPro" id="IPR051542">
    <property type="entry name" value="Hydrogenase_cytochrome"/>
</dbReference>
<evidence type="ECO:0000256" key="5">
    <source>
        <dbReference type="ARBA" id="ARBA00023136"/>
    </source>
</evidence>
<keyword evidence="5 6" id="KW-0472">Membrane</keyword>
<dbReference type="InterPro" id="IPR016174">
    <property type="entry name" value="Di-haem_cyt_TM"/>
</dbReference>
<keyword evidence="2" id="KW-1003">Cell membrane</keyword>
<keyword evidence="4 6" id="KW-1133">Transmembrane helix</keyword>
<dbReference type="Pfam" id="PF01292">
    <property type="entry name" value="Ni_hydr_CYTB"/>
    <property type="match status" value="1"/>
</dbReference>
<evidence type="ECO:0000256" key="1">
    <source>
        <dbReference type="ARBA" id="ARBA00004651"/>
    </source>
</evidence>
<evidence type="ECO:0000313" key="9">
    <source>
        <dbReference type="Proteomes" id="UP001216253"/>
    </source>
</evidence>
<comment type="caution">
    <text evidence="8">The sequence shown here is derived from an EMBL/GenBank/DDBJ whole genome shotgun (WGS) entry which is preliminary data.</text>
</comment>
<comment type="subcellular location">
    <subcellularLocation>
        <location evidence="1">Cell membrane</location>
        <topology evidence="1">Multi-pass membrane protein</topology>
    </subcellularLocation>
</comment>
<evidence type="ECO:0000256" key="6">
    <source>
        <dbReference type="SAM" id="Phobius"/>
    </source>
</evidence>
<dbReference type="RefSeq" id="WP_275230348.1">
    <property type="nucleotide sequence ID" value="NZ_JARESE010000076.1"/>
</dbReference>
<feature type="transmembrane region" description="Helical" evidence="6">
    <location>
        <begin position="47"/>
        <end position="65"/>
    </location>
</feature>
<keyword evidence="9" id="KW-1185">Reference proteome</keyword>
<evidence type="ECO:0000256" key="2">
    <source>
        <dbReference type="ARBA" id="ARBA00022475"/>
    </source>
</evidence>
<gene>
    <name evidence="8" type="ORF">PYV00_21250</name>
</gene>
<organism evidence="8 9">
    <name type="scientific">Novosphingobium album</name>
    <name type="common">ex Liu et al. 2023</name>
    <dbReference type="NCBI Taxonomy" id="3031130"/>
    <lineage>
        <taxon>Bacteria</taxon>
        <taxon>Pseudomonadati</taxon>
        <taxon>Pseudomonadota</taxon>
        <taxon>Alphaproteobacteria</taxon>
        <taxon>Sphingomonadales</taxon>
        <taxon>Sphingomonadaceae</taxon>
        <taxon>Novosphingobium</taxon>
    </lineage>
</organism>
<accession>A0ABT5WWD6</accession>
<dbReference type="InterPro" id="IPR011577">
    <property type="entry name" value="Cyt_b561_bac/Ni-Hgenase"/>
</dbReference>
<evidence type="ECO:0000256" key="3">
    <source>
        <dbReference type="ARBA" id="ARBA00022692"/>
    </source>
</evidence>
<keyword evidence="3 6" id="KW-0812">Transmembrane</keyword>
<feature type="transmembrane region" description="Helical" evidence="6">
    <location>
        <begin position="19"/>
        <end position="35"/>
    </location>
</feature>